<name>A0A5C2RPV2_9APHY</name>
<evidence type="ECO:0000313" key="2">
    <source>
        <dbReference type="Proteomes" id="UP000313359"/>
    </source>
</evidence>
<proteinExistence type="predicted"/>
<dbReference type="EMBL" id="ML122319">
    <property type="protein sequence ID" value="RPD53573.1"/>
    <property type="molecule type" value="Genomic_DNA"/>
</dbReference>
<protein>
    <submittedName>
        <fullName evidence="1">Uncharacterized protein</fullName>
    </submittedName>
</protein>
<organism evidence="1 2">
    <name type="scientific">Lentinus tigrinus ALCF2SS1-6</name>
    <dbReference type="NCBI Taxonomy" id="1328759"/>
    <lineage>
        <taxon>Eukaryota</taxon>
        <taxon>Fungi</taxon>
        <taxon>Dikarya</taxon>
        <taxon>Basidiomycota</taxon>
        <taxon>Agaricomycotina</taxon>
        <taxon>Agaricomycetes</taxon>
        <taxon>Polyporales</taxon>
        <taxon>Polyporaceae</taxon>
        <taxon>Lentinus</taxon>
    </lineage>
</organism>
<dbReference type="AlphaFoldDB" id="A0A5C2RPV2"/>
<evidence type="ECO:0000313" key="1">
    <source>
        <dbReference type="EMBL" id="RPD53573.1"/>
    </source>
</evidence>
<reference evidence="1" key="1">
    <citation type="journal article" date="2018" name="Genome Biol. Evol.">
        <title>Genomics and development of Lentinus tigrinus, a white-rot wood-decaying mushroom with dimorphic fruiting bodies.</title>
        <authorList>
            <person name="Wu B."/>
            <person name="Xu Z."/>
            <person name="Knudson A."/>
            <person name="Carlson A."/>
            <person name="Chen N."/>
            <person name="Kovaka S."/>
            <person name="LaButti K."/>
            <person name="Lipzen A."/>
            <person name="Pennachio C."/>
            <person name="Riley R."/>
            <person name="Schakwitz W."/>
            <person name="Umezawa K."/>
            <person name="Ohm R.A."/>
            <person name="Grigoriev I.V."/>
            <person name="Nagy L.G."/>
            <person name="Gibbons J."/>
            <person name="Hibbett D."/>
        </authorList>
    </citation>
    <scope>NUCLEOTIDE SEQUENCE [LARGE SCALE GENOMIC DNA]</scope>
    <source>
        <strain evidence="1">ALCF2SS1-6</strain>
    </source>
</reference>
<gene>
    <name evidence="1" type="ORF">L227DRAFT_581244</name>
</gene>
<sequence length="195" mass="21710">MPIARRLLIIRLLHRPRTRPRGGSPRISTRTKLSPQHWIVWSANGFPGHVEANFPLPTSRFPSRIGAGALHLGPEAFAAQWCLSPLNSVRLLPAVRRAMNNSNVNDSEEAISTPSIKKHRIPMQHDGFGAEGKERARIPDTEKTSYVGDRGTRRVRTLDALSRSQSFDPSKPHCTQWRPRISASVLEHHASASVA</sequence>
<keyword evidence="2" id="KW-1185">Reference proteome</keyword>
<dbReference type="Proteomes" id="UP000313359">
    <property type="component" value="Unassembled WGS sequence"/>
</dbReference>
<accession>A0A5C2RPV2</accession>